<organism evidence="11 12">
    <name type="scientific">Desulfohalobium retbaense (strain ATCC 49708 / DSM 5692 / JCM 16813 / HR100)</name>
    <dbReference type="NCBI Taxonomy" id="485915"/>
    <lineage>
        <taxon>Bacteria</taxon>
        <taxon>Pseudomonadati</taxon>
        <taxon>Thermodesulfobacteriota</taxon>
        <taxon>Desulfovibrionia</taxon>
        <taxon>Desulfovibrionales</taxon>
        <taxon>Desulfohalobiaceae</taxon>
        <taxon>Desulfohalobium</taxon>
    </lineage>
</organism>
<evidence type="ECO:0000256" key="3">
    <source>
        <dbReference type="ARBA" id="ARBA00022475"/>
    </source>
</evidence>
<dbReference type="eggNOG" id="COG4665">
    <property type="taxonomic scope" value="Bacteria"/>
</dbReference>
<dbReference type="OrthoDB" id="9797534at2"/>
<feature type="transmembrane region" description="Helical" evidence="9">
    <location>
        <begin position="52"/>
        <end position="69"/>
    </location>
</feature>
<evidence type="ECO:0000256" key="2">
    <source>
        <dbReference type="ARBA" id="ARBA00022448"/>
    </source>
</evidence>
<feature type="transmembrane region" description="Helical" evidence="9">
    <location>
        <begin position="132"/>
        <end position="154"/>
    </location>
</feature>
<evidence type="ECO:0000259" key="10">
    <source>
        <dbReference type="Pfam" id="PF04290"/>
    </source>
</evidence>
<evidence type="ECO:0000313" key="11">
    <source>
        <dbReference type="EMBL" id="ACV67855.1"/>
    </source>
</evidence>
<feature type="domain" description="Tripartite ATP-independent periplasmic transporters DctQ component" evidence="10">
    <location>
        <begin position="26"/>
        <end position="158"/>
    </location>
</feature>
<evidence type="ECO:0000256" key="7">
    <source>
        <dbReference type="ARBA" id="ARBA00023136"/>
    </source>
</evidence>
<dbReference type="RefSeq" id="WP_015751013.1">
    <property type="nucleotide sequence ID" value="NC_013223.1"/>
</dbReference>
<feature type="transmembrane region" description="Helical" evidence="9">
    <location>
        <begin position="90"/>
        <end position="112"/>
    </location>
</feature>
<keyword evidence="7 9" id="KW-0472">Membrane</keyword>
<dbReference type="GO" id="GO:0015740">
    <property type="term" value="P:C4-dicarboxylate transport"/>
    <property type="evidence" value="ECO:0007669"/>
    <property type="project" value="TreeGrafter"/>
</dbReference>
<protein>
    <submittedName>
        <fullName evidence="11">Tripartite ATP-independent periplasmic transporter DctQ component</fullName>
    </submittedName>
</protein>
<proteinExistence type="inferred from homology"/>
<name>C8WYT9_DESRD</name>
<dbReference type="InterPro" id="IPR055348">
    <property type="entry name" value="DctQ"/>
</dbReference>
<dbReference type="HOGENOM" id="CLU_086356_2_3_7"/>
<dbReference type="GO" id="GO:0005886">
    <property type="term" value="C:plasma membrane"/>
    <property type="evidence" value="ECO:0007669"/>
    <property type="project" value="UniProtKB-SubCell"/>
</dbReference>
<reference evidence="11 12" key="2">
    <citation type="journal article" date="2010" name="Stand. Genomic Sci.">
        <title>Complete genome sequence of Desulfohalobium retbaense type strain (HR(100)).</title>
        <authorList>
            <person name="Spring S."/>
            <person name="Nolan M."/>
            <person name="Lapidus A."/>
            <person name="Glavina Del Rio T."/>
            <person name="Copeland A."/>
            <person name="Tice H."/>
            <person name="Cheng J.F."/>
            <person name="Lucas S."/>
            <person name="Land M."/>
            <person name="Chen F."/>
            <person name="Bruce D."/>
            <person name="Goodwin L."/>
            <person name="Pitluck S."/>
            <person name="Ivanova N."/>
            <person name="Mavromatis K."/>
            <person name="Mikhailova N."/>
            <person name="Pati A."/>
            <person name="Chen A."/>
            <person name="Palaniappan K."/>
            <person name="Hauser L."/>
            <person name="Chang Y.J."/>
            <person name="Jeffries C.D."/>
            <person name="Munk C."/>
            <person name="Kiss H."/>
            <person name="Chain P."/>
            <person name="Han C."/>
            <person name="Brettin T."/>
            <person name="Detter J.C."/>
            <person name="Schuler E."/>
            <person name="Goker M."/>
            <person name="Rohde M."/>
            <person name="Bristow J."/>
            <person name="Eisen J.A."/>
            <person name="Markowitz V."/>
            <person name="Hugenholtz P."/>
            <person name="Kyrpides N.C."/>
            <person name="Klenk H.P."/>
        </authorList>
    </citation>
    <scope>NUCLEOTIDE SEQUENCE [LARGE SCALE GENOMIC DNA]</scope>
    <source>
        <strain evidence="11 12">DSM 5692</strain>
    </source>
</reference>
<evidence type="ECO:0000256" key="9">
    <source>
        <dbReference type="SAM" id="Phobius"/>
    </source>
</evidence>
<evidence type="ECO:0000313" key="12">
    <source>
        <dbReference type="Proteomes" id="UP000001052"/>
    </source>
</evidence>
<keyword evidence="3" id="KW-1003">Cell membrane</keyword>
<evidence type="ECO:0000256" key="5">
    <source>
        <dbReference type="ARBA" id="ARBA00022692"/>
    </source>
</evidence>
<comment type="similarity">
    <text evidence="8">Belongs to the TRAP transporter small permease family.</text>
</comment>
<comment type="subcellular location">
    <subcellularLocation>
        <location evidence="1">Cell inner membrane</location>
        <topology evidence="1">Multi-pass membrane protein</topology>
    </subcellularLocation>
</comment>
<dbReference type="PANTHER" id="PTHR35011:SF10">
    <property type="entry name" value="TRAP TRANSPORTER SMALL PERMEASE PROTEIN"/>
    <property type="match status" value="1"/>
</dbReference>
<feature type="transmembrane region" description="Helical" evidence="9">
    <location>
        <begin position="7"/>
        <end position="32"/>
    </location>
</feature>
<dbReference type="GO" id="GO:0022857">
    <property type="term" value="F:transmembrane transporter activity"/>
    <property type="evidence" value="ECO:0007669"/>
    <property type="project" value="TreeGrafter"/>
</dbReference>
<sequence>MERLSRFVEGLCTAGAFFSALFMIGIVILIMIEVVMRSLFNTSTMITSEFSGYFLVALVVLGLGHTLHHEGHIRITLLRGRLGPVGRKRLDLVVGSLGLCLCLFALYFTVLMVLDTRSLGMRADTVAETPLWMPQAVIPVGLGLFALQLFAFLVRRARS</sequence>
<keyword evidence="2" id="KW-0813">Transport</keyword>
<accession>C8WYT9</accession>
<dbReference type="Proteomes" id="UP000001052">
    <property type="component" value="Chromosome"/>
</dbReference>
<evidence type="ECO:0000256" key="6">
    <source>
        <dbReference type="ARBA" id="ARBA00022989"/>
    </source>
</evidence>
<dbReference type="AlphaFoldDB" id="C8WYT9"/>
<dbReference type="PANTHER" id="PTHR35011">
    <property type="entry name" value="2,3-DIKETO-L-GULONATE TRAP TRANSPORTER SMALL PERMEASE PROTEIN YIAM"/>
    <property type="match status" value="1"/>
</dbReference>
<keyword evidence="12" id="KW-1185">Reference proteome</keyword>
<dbReference type="STRING" id="485915.Dret_0558"/>
<evidence type="ECO:0000256" key="4">
    <source>
        <dbReference type="ARBA" id="ARBA00022519"/>
    </source>
</evidence>
<keyword evidence="5 9" id="KW-0812">Transmembrane</keyword>
<keyword evidence="6 9" id="KW-1133">Transmembrane helix</keyword>
<evidence type="ECO:0000256" key="1">
    <source>
        <dbReference type="ARBA" id="ARBA00004429"/>
    </source>
</evidence>
<dbReference type="InterPro" id="IPR007387">
    <property type="entry name" value="TRAP_DctQ"/>
</dbReference>
<keyword evidence="4" id="KW-0997">Cell inner membrane</keyword>
<reference evidence="12" key="1">
    <citation type="submission" date="2009-09" db="EMBL/GenBank/DDBJ databases">
        <title>The complete chromosome of Desulfohalobium retbaense DSM 5692.</title>
        <authorList>
            <consortium name="US DOE Joint Genome Institute (JGI-PGF)"/>
            <person name="Lucas S."/>
            <person name="Copeland A."/>
            <person name="Lapidus A."/>
            <person name="Glavina del Rio T."/>
            <person name="Dalin E."/>
            <person name="Tice H."/>
            <person name="Bruce D."/>
            <person name="Goodwin L."/>
            <person name="Pitluck S."/>
            <person name="Kyrpides N."/>
            <person name="Mavromatis K."/>
            <person name="Ivanova N."/>
            <person name="Mikhailova N."/>
            <person name="Munk A.C."/>
            <person name="Brettin T."/>
            <person name="Detter J.C."/>
            <person name="Han C."/>
            <person name="Tapia R."/>
            <person name="Larimer F."/>
            <person name="Land M."/>
            <person name="Hauser L."/>
            <person name="Markowitz V."/>
            <person name="Cheng J.-F."/>
            <person name="Hugenholtz P."/>
            <person name="Woyke T."/>
            <person name="Wu D."/>
            <person name="Spring S."/>
            <person name="Klenk H.-P."/>
            <person name="Eisen J.A."/>
        </authorList>
    </citation>
    <scope>NUCLEOTIDE SEQUENCE [LARGE SCALE GENOMIC DNA]</scope>
    <source>
        <strain evidence="12">DSM 5692</strain>
    </source>
</reference>
<dbReference type="EMBL" id="CP001734">
    <property type="protein sequence ID" value="ACV67855.1"/>
    <property type="molecule type" value="Genomic_DNA"/>
</dbReference>
<dbReference type="Pfam" id="PF04290">
    <property type="entry name" value="DctQ"/>
    <property type="match status" value="1"/>
</dbReference>
<dbReference type="KEGG" id="drt:Dret_0558"/>
<evidence type="ECO:0000256" key="8">
    <source>
        <dbReference type="ARBA" id="ARBA00038436"/>
    </source>
</evidence>
<gene>
    <name evidence="11" type="ordered locus">Dret_0558</name>
</gene>